<dbReference type="InterPro" id="IPR000719">
    <property type="entry name" value="Prot_kinase_dom"/>
</dbReference>
<dbReference type="InterPro" id="IPR011029">
    <property type="entry name" value="DEATH-like_dom_sf"/>
</dbReference>
<dbReference type="Gene3D" id="3.30.200.20">
    <property type="entry name" value="Phosphorylase Kinase, domain 1"/>
    <property type="match status" value="1"/>
</dbReference>
<feature type="compositionally biased region" description="Polar residues" evidence="4">
    <location>
        <begin position="585"/>
        <end position="628"/>
    </location>
</feature>
<proteinExistence type="predicted"/>
<feature type="compositionally biased region" description="Basic and acidic residues" evidence="4">
    <location>
        <begin position="662"/>
        <end position="674"/>
    </location>
</feature>
<dbReference type="Pfam" id="PF00531">
    <property type="entry name" value="Death"/>
    <property type="match status" value="1"/>
</dbReference>
<evidence type="ECO:0000256" key="4">
    <source>
        <dbReference type="SAM" id="MobiDB-lite"/>
    </source>
</evidence>
<dbReference type="InterPro" id="IPR000488">
    <property type="entry name" value="Death_dom"/>
</dbReference>
<evidence type="ECO:0000256" key="2">
    <source>
        <dbReference type="ARBA" id="ARBA00022840"/>
    </source>
</evidence>
<feature type="compositionally biased region" description="Pro residues" evidence="4">
    <location>
        <begin position="98"/>
        <end position="113"/>
    </location>
</feature>
<evidence type="ECO:0000313" key="7">
    <source>
        <dbReference type="Proteomes" id="UP001311232"/>
    </source>
</evidence>
<dbReference type="Proteomes" id="UP001311232">
    <property type="component" value="Unassembled WGS sequence"/>
</dbReference>
<dbReference type="PROSITE" id="PS00108">
    <property type="entry name" value="PROTEIN_KINASE_ST"/>
    <property type="match status" value="1"/>
</dbReference>
<keyword evidence="2 3" id="KW-0067">ATP-binding</keyword>
<feature type="region of interest" description="Disordered" evidence="4">
    <location>
        <begin position="492"/>
        <end position="519"/>
    </location>
</feature>
<feature type="domain" description="Protein kinase" evidence="5">
    <location>
        <begin position="192"/>
        <end position="484"/>
    </location>
</feature>
<evidence type="ECO:0000256" key="3">
    <source>
        <dbReference type="PROSITE-ProRule" id="PRU10141"/>
    </source>
</evidence>
<feature type="binding site" evidence="3">
    <location>
        <position position="219"/>
    </location>
    <ligand>
        <name>ATP</name>
        <dbReference type="ChEBI" id="CHEBI:30616"/>
    </ligand>
</feature>
<dbReference type="InterPro" id="IPR017441">
    <property type="entry name" value="Protein_kinase_ATP_BS"/>
</dbReference>
<dbReference type="SUPFAM" id="SSF56112">
    <property type="entry name" value="Protein kinase-like (PK-like)"/>
    <property type="match status" value="1"/>
</dbReference>
<dbReference type="Pfam" id="PF00069">
    <property type="entry name" value="Pkinase"/>
    <property type="match status" value="1"/>
</dbReference>
<organism evidence="6 7">
    <name type="scientific">Crenichthys baileyi</name>
    <name type="common">White River springfish</name>
    <dbReference type="NCBI Taxonomy" id="28760"/>
    <lineage>
        <taxon>Eukaryota</taxon>
        <taxon>Metazoa</taxon>
        <taxon>Chordata</taxon>
        <taxon>Craniata</taxon>
        <taxon>Vertebrata</taxon>
        <taxon>Euteleostomi</taxon>
        <taxon>Actinopterygii</taxon>
        <taxon>Neopterygii</taxon>
        <taxon>Teleostei</taxon>
        <taxon>Neoteleostei</taxon>
        <taxon>Acanthomorphata</taxon>
        <taxon>Ovalentaria</taxon>
        <taxon>Atherinomorphae</taxon>
        <taxon>Cyprinodontiformes</taxon>
        <taxon>Goodeidae</taxon>
        <taxon>Crenichthys</taxon>
    </lineage>
</organism>
<keyword evidence="1 3" id="KW-0547">Nucleotide-binding</keyword>
<dbReference type="GO" id="GO:0004672">
    <property type="term" value="F:protein kinase activity"/>
    <property type="evidence" value="ECO:0007669"/>
    <property type="project" value="InterPro"/>
</dbReference>
<dbReference type="SUPFAM" id="SSF47986">
    <property type="entry name" value="DEATH domain"/>
    <property type="match status" value="1"/>
</dbReference>
<name>A0AAV9RWC5_9TELE</name>
<comment type="caution">
    <text evidence="6">The sequence shown here is derived from an EMBL/GenBank/DDBJ whole genome shotgun (WGS) entry which is preliminary data.</text>
</comment>
<gene>
    <name evidence="6" type="ORF">CRENBAI_001446</name>
</gene>
<dbReference type="InterPro" id="IPR011009">
    <property type="entry name" value="Kinase-like_dom_sf"/>
</dbReference>
<protein>
    <recommendedName>
        <fullName evidence="5">Protein kinase domain-containing protein</fullName>
    </recommendedName>
</protein>
<evidence type="ECO:0000259" key="5">
    <source>
        <dbReference type="PROSITE" id="PS50011"/>
    </source>
</evidence>
<dbReference type="Gene3D" id="1.10.533.10">
    <property type="entry name" value="Death Domain, Fas"/>
    <property type="match status" value="1"/>
</dbReference>
<dbReference type="SMART" id="SM00220">
    <property type="entry name" value="S_TKc"/>
    <property type="match status" value="1"/>
</dbReference>
<feature type="compositionally biased region" description="Polar residues" evidence="4">
    <location>
        <begin position="645"/>
        <end position="660"/>
    </location>
</feature>
<dbReference type="AlphaFoldDB" id="A0AAV9RWC5"/>
<feature type="region of interest" description="Disordered" evidence="4">
    <location>
        <begin position="585"/>
        <end position="712"/>
    </location>
</feature>
<feature type="region of interest" description="Disordered" evidence="4">
    <location>
        <begin position="96"/>
        <end position="149"/>
    </location>
</feature>
<evidence type="ECO:0000313" key="6">
    <source>
        <dbReference type="EMBL" id="KAK5613113.1"/>
    </source>
</evidence>
<dbReference type="InterPro" id="IPR008271">
    <property type="entry name" value="Ser/Thr_kinase_AS"/>
</dbReference>
<feature type="compositionally biased region" description="Low complexity" evidence="4">
    <location>
        <begin position="629"/>
        <end position="644"/>
    </location>
</feature>
<sequence length="712" mass="78308">MSGGDRRGYFLFQLPSSVNWEFCRVMDGLLDLDWTRFASEVLKDQTVVRLAERRERRTDWVMNQWENRNGRVGELIDLLESLQLFRPRDVILSWMPNINPPPPPPSPPPPPYEAPAAQPTVDCSAKEEGRPLPGPAPPPVNLYSEDQQQTQQTHCAAGDDDVIPPLPEALCSTISTVICWTYEEVHAGTQGFLPSLQVGEGGFGVVYRASLRNMDCAVKRLRQDCQMDWTLLRKSFQTEVENLSKFRHPNIVDLLGFSEGGGGLMCLIYSYMENKSLEDQLHNACMVLSWPLRISIVEGAAAALQFLHCPPSGQEPLIHGDVKSSNILLDQHWVPKLSDFGLARYVPRSPPGCLTQTASVGKTTTVRGTLAYLPDEYVRRGELCTAVDVYSFGVVLLEVLTGRRALEQNSKSGERYLKDLVEEVDDSPNSSTPEAWRRHLDRRLTAGGAAEPDGYLQVATLARKSLNRQRKKRLAMTEVFHKLQDLRCILRKNSSTPRLPQPPHQSFPRPPRSLDSCVTAGSQQMLPSFYSSSSSSSSSAFGALTPPHPLHSSSLGPPALSLAGPCETDESRGFSQYELQSQFRSNGTSYRSKNQSLAGTAGSQLSQPSVPTEDQYNYPSQPNSTSTDSSGPGAAAGGFSPAGSLQSTSAGPTVLVNPSKQRLLEKKSQYEEGRIGTPDLLSLEDLYGGRSSQDLRGPEESDELEYLPAGRS</sequence>
<dbReference type="GO" id="GO:0005886">
    <property type="term" value="C:plasma membrane"/>
    <property type="evidence" value="ECO:0007669"/>
    <property type="project" value="TreeGrafter"/>
</dbReference>
<dbReference type="PROSITE" id="PS00107">
    <property type="entry name" value="PROTEIN_KINASE_ATP"/>
    <property type="match status" value="1"/>
</dbReference>
<evidence type="ECO:0000256" key="1">
    <source>
        <dbReference type="ARBA" id="ARBA00022741"/>
    </source>
</evidence>
<dbReference type="PROSITE" id="PS50011">
    <property type="entry name" value="PROTEIN_KINASE_DOM"/>
    <property type="match status" value="1"/>
</dbReference>
<dbReference type="GO" id="GO:0007165">
    <property type="term" value="P:signal transduction"/>
    <property type="evidence" value="ECO:0007669"/>
    <property type="project" value="InterPro"/>
</dbReference>
<dbReference type="GO" id="GO:0045087">
    <property type="term" value="P:innate immune response"/>
    <property type="evidence" value="ECO:0007669"/>
    <property type="project" value="UniProtKB-ARBA"/>
</dbReference>
<dbReference type="PANTHER" id="PTHR27001:SF939">
    <property type="entry name" value="INTERLEUKIN 1 RECEPTOR ASSOCIATED KINASE 1"/>
    <property type="match status" value="1"/>
</dbReference>
<dbReference type="Gene3D" id="1.10.510.10">
    <property type="entry name" value="Transferase(Phosphotransferase) domain 1"/>
    <property type="match status" value="1"/>
</dbReference>
<feature type="compositionally biased region" description="Pro residues" evidence="4">
    <location>
        <begin position="499"/>
        <end position="511"/>
    </location>
</feature>
<reference evidence="6 7" key="1">
    <citation type="submission" date="2021-06" db="EMBL/GenBank/DDBJ databases">
        <authorList>
            <person name="Palmer J.M."/>
        </authorList>
    </citation>
    <scope>NUCLEOTIDE SEQUENCE [LARGE SCALE GENOMIC DNA]</scope>
    <source>
        <strain evidence="6 7">MEX-2019</strain>
        <tissue evidence="6">Muscle</tissue>
    </source>
</reference>
<dbReference type="GO" id="GO:0071345">
    <property type="term" value="P:cellular response to cytokine stimulus"/>
    <property type="evidence" value="ECO:0007669"/>
    <property type="project" value="UniProtKB-ARBA"/>
</dbReference>
<dbReference type="GO" id="GO:0005524">
    <property type="term" value="F:ATP binding"/>
    <property type="evidence" value="ECO:0007669"/>
    <property type="project" value="UniProtKB-UniRule"/>
</dbReference>
<dbReference type="PANTHER" id="PTHR27001">
    <property type="entry name" value="OS01G0253100 PROTEIN"/>
    <property type="match status" value="1"/>
</dbReference>
<dbReference type="EMBL" id="JAHHUM010001254">
    <property type="protein sequence ID" value="KAK5613113.1"/>
    <property type="molecule type" value="Genomic_DNA"/>
</dbReference>
<keyword evidence="7" id="KW-1185">Reference proteome</keyword>
<accession>A0AAV9RWC5</accession>